<comment type="caution">
    <text evidence="1">The sequence shown here is derived from an EMBL/GenBank/DDBJ whole genome shotgun (WGS) entry which is preliminary data.</text>
</comment>
<reference evidence="1 2" key="1">
    <citation type="submission" date="2017-07" db="EMBL/GenBank/DDBJ databases">
        <title>Phylogenetic study on the rhizospheric bacterium Ochrobactrum sp. A44.</title>
        <authorList>
            <person name="Krzyzanowska D.M."/>
            <person name="Ossowicki A."/>
            <person name="Rajewska M."/>
            <person name="Maciag T."/>
            <person name="Kaczynski Z."/>
            <person name="Czerwicka M."/>
            <person name="Jafra S."/>
        </authorList>
    </citation>
    <scope>NUCLEOTIDE SEQUENCE [LARGE SCALE GENOMIC DNA]</scope>
    <source>
        <strain evidence="1 2">PR17</strain>
    </source>
</reference>
<evidence type="ECO:0000313" key="2">
    <source>
        <dbReference type="Proteomes" id="UP000216345"/>
    </source>
</evidence>
<sequence>MNRIKSSSFTYRESCAGGQRFEADNCVAIAKMFRQLRCLCIILRSKDAKIAHSR</sequence>
<accession>A0A256F520</accession>
<gene>
    <name evidence="1" type="ORF">CEV32_2371</name>
</gene>
<dbReference type="AlphaFoldDB" id="A0A256F520"/>
<organism evidence="1 2">
    <name type="scientific">Brucella rhizosphaerae</name>
    <dbReference type="NCBI Taxonomy" id="571254"/>
    <lineage>
        <taxon>Bacteria</taxon>
        <taxon>Pseudomonadati</taxon>
        <taxon>Pseudomonadota</taxon>
        <taxon>Alphaproteobacteria</taxon>
        <taxon>Hyphomicrobiales</taxon>
        <taxon>Brucellaceae</taxon>
        <taxon>Brucella/Ochrobactrum group</taxon>
        <taxon>Brucella</taxon>
    </lineage>
</organism>
<dbReference type="EMBL" id="NNRK01000034">
    <property type="protein sequence ID" value="OYR09934.1"/>
    <property type="molecule type" value="Genomic_DNA"/>
</dbReference>
<keyword evidence="2" id="KW-1185">Reference proteome</keyword>
<name>A0A256F520_9HYPH</name>
<proteinExistence type="predicted"/>
<dbReference type="Proteomes" id="UP000216345">
    <property type="component" value="Unassembled WGS sequence"/>
</dbReference>
<protein>
    <submittedName>
        <fullName evidence="1">Uncharacterized protein</fullName>
    </submittedName>
</protein>
<evidence type="ECO:0000313" key="1">
    <source>
        <dbReference type="EMBL" id="OYR09934.1"/>
    </source>
</evidence>